<feature type="compositionally biased region" description="Low complexity" evidence="5">
    <location>
        <begin position="397"/>
        <end position="407"/>
    </location>
</feature>
<sequence>MAPGFLTYSCVSLVFVLYMIFHIGPRYGHVHPIVYISITSIVGSFLVNAAQGFGSSFVYSLRHWEADNQFVQWPIYPLFVFIVITVIIQVNYLNKSLSYFSTSIVTPVYFVFFSSATLTTSAVLYQGFNVATVIDGISIILGFVVIVIDDEEQQGDQNPLKLMAESFPLNPKPKGSTLPRTSASGNSRNANGHTDGNELWHDEAGGSGAARTYVRHESMPRMNMVHAPIGGNVGLVQQAVTNAESMGVHSIPPLTDFALVKNDGEIPVFYKQQVQLQQPPPAHPAINSGLVGQQLQQQHLEQYHIQQRDQEQQVIRGQFQGAAMTGDEIWPLPSSSQPSHGNIYFPTPPTGPLEQINPRSNSARGQSSPPGSATLSGVNSAGMSPTRKHMVHPSIDSTAQSLQQQSSNLAPVVPGMIKSTQPLTSSDQAALVMQHFEPPIPSSILQPYSTGDSASSSFVFEEDDGESQLAGSGRELIHHSHPGVSPLSGEHMGFHNSIEDRNEDLEQYTSKELHQNMGGSELNRTGNGDRLNPNWHPPTHATTTDGGVATVSNKLYNGY</sequence>
<feature type="compositionally biased region" description="Polar residues" evidence="5">
    <location>
        <begin position="443"/>
        <end position="458"/>
    </location>
</feature>
<dbReference type="eggNOG" id="KOG2922">
    <property type="taxonomic scope" value="Eukaryota"/>
</dbReference>
<dbReference type="InterPro" id="IPR008521">
    <property type="entry name" value="Mg_trans_NIPA"/>
</dbReference>
<dbReference type="PANTHER" id="PTHR12570:SF92">
    <property type="entry name" value="SPICHTHYIN, ISOFORM B"/>
    <property type="match status" value="1"/>
</dbReference>
<feature type="transmembrane region" description="Helical" evidence="6">
    <location>
        <begin position="104"/>
        <end position="124"/>
    </location>
</feature>
<keyword evidence="3 6" id="KW-1133">Transmembrane helix</keyword>
<reference evidence="7 8" key="1">
    <citation type="submission" date="2006-10" db="EMBL/GenBank/DDBJ databases">
        <title>The Genome Sequence of Batrachochytrium dendrobatidis JEL423.</title>
        <authorList>
            <consortium name="The Broad Institute Genome Sequencing Platform"/>
            <person name="Birren B."/>
            <person name="Lander E."/>
            <person name="Galagan J."/>
            <person name="Cuomo C."/>
            <person name="Devon K."/>
            <person name="Jaffe D."/>
            <person name="Butler J."/>
            <person name="Alvarez P."/>
            <person name="Gnerre S."/>
            <person name="Grabherr M."/>
            <person name="Kleber M."/>
            <person name="Mauceli E."/>
            <person name="Brockman W."/>
            <person name="Young S."/>
            <person name="LaButti K."/>
            <person name="Sykes S."/>
            <person name="DeCaprio D."/>
            <person name="Crawford M."/>
            <person name="Koehrsen M."/>
            <person name="Engels R."/>
            <person name="Montgomery P."/>
            <person name="Pearson M."/>
            <person name="Howarth C."/>
            <person name="Larson L."/>
            <person name="White J."/>
            <person name="O'Leary S."/>
            <person name="Kodira C."/>
            <person name="Zeng Q."/>
            <person name="Yandava C."/>
            <person name="Alvarado L."/>
            <person name="Longcore J."/>
            <person name="James T."/>
        </authorList>
    </citation>
    <scope>NUCLEOTIDE SEQUENCE [LARGE SCALE GENOMIC DNA]</scope>
    <source>
        <strain evidence="7 8">JEL423</strain>
    </source>
</reference>
<comment type="subcellular location">
    <subcellularLocation>
        <location evidence="1">Membrane</location>
        <topology evidence="1">Multi-pass membrane protein</topology>
    </subcellularLocation>
</comment>
<feature type="compositionally biased region" description="Polar residues" evidence="5">
    <location>
        <begin position="357"/>
        <end position="383"/>
    </location>
</feature>
<organism evidence="7 8">
    <name type="scientific">Batrachochytrium dendrobatidis (strain JEL423)</name>
    <dbReference type="NCBI Taxonomy" id="403673"/>
    <lineage>
        <taxon>Eukaryota</taxon>
        <taxon>Fungi</taxon>
        <taxon>Fungi incertae sedis</taxon>
        <taxon>Chytridiomycota</taxon>
        <taxon>Chytridiomycota incertae sedis</taxon>
        <taxon>Chytridiomycetes</taxon>
        <taxon>Rhizophydiales</taxon>
        <taxon>Rhizophydiales incertae sedis</taxon>
        <taxon>Batrachochytrium</taxon>
    </lineage>
</organism>
<name>A0A177WLU8_BATDL</name>
<feature type="region of interest" description="Disordered" evidence="5">
    <location>
        <begin position="442"/>
        <end position="470"/>
    </location>
</feature>
<dbReference type="VEuPathDB" id="FungiDB:BDEG_24503"/>
<dbReference type="EMBL" id="DS022305">
    <property type="protein sequence ID" value="OAJ40802.1"/>
    <property type="molecule type" value="Genomic_DNA"/>
</dbReference>
<dbReference type="AlphaFoldDB" id="A0A177WLU8"/>
<feature type="compositionally biased region" description="Basic and acidic residues" evidence="5">
    <location>
        <begin position="195"/>
        <end position="204"/>
    </location>
</feature>
<evidence type="ECO:0000256" key="3">
    <source>
        <dbReference type="ARBA" id="ARBA00022989"/>
    </source>
</evidence>
<feature type="region of interest" description="Disordered" evidence="5">
    <location>
        <begin position="476"/>
        <end position="495"/>
    </location>
</feature>
<dbReference type="GO" id="GO:0016020">
    <property type="term" value="C:membrane"/>
    <property type="evidence" value="ECO:0007669"/>
    <property type="project" value="UniProtKB-SubCell"/>
</dbReference>
<dbReference type="Pfam" id="PF05653">
    <property type="entry name" value="Mg_trans_NIPA"/>
    <property type="match status" value="1"/>
</dbReference>
<evidence type="ECO:0000256" key="6">
    <source>
        <dbReference type="SAM" id="Phobius"/>
    </source>
</evidence>
<keyword evidence="2 6" id="KW-0812">Transmembrane</keyword>
<evidence type="ECO:0000256" key="2">
    <source>
        <dbReference type="ARBA" id="ARBA00022692"/>
    </source>
</evidence>
<feature type="compositionally biased region" description="Polar residues" evidence="5">
    <location>
        <begin position="178"/>
        <end position="194"/>
    </location>
</feature>
<keyword evidence="4 6" id="KW-0472">Membrane</keyword>
<proteinExistence type="predicted"/>
<evidence type="ECO:0000313" key="7">
    <source>
        <dbReference type="EMBL" id="OAJ40802.1"/>
    </source>
</evidence>
<dbReference type="STRING" id="403673.A0A177WLU8"/>
<dbReference type="Proteomes" id="UP000077115">
    <property type="component" value="Unassembled WGS sequence"/>
</dbReference>
<evidence type="ECO:0000256" key="4">
    <source>
        <dbReference type="ARBA" id="ARBA00023136"/>
    </source>
</evidence>
<feature type="transmembrane region" description="Helical" evidence="6">
    <location>
        <begin position="73"/>
        <end position="92"/>
    </location>
</feature>
<dbReference type="OrthoDB" id="6428174at2759"/>
<evidence type="ECO:0000256" key="5">
    <source>
        <dbReference type="SAM" id="MobiDB-lite"/>
    </source>
</evidence>
<gene>
    <name evidence="7" type="ORF">BDEG_24503</name>
</gene>
<reference evidence="7 8" key="2">
    <citation type="submission" date="2016-05" db="EMBL/GenBank/DDBJ databases">
        <title>Lineage-specific infection strategies underlie the spectrum of fungal disease in amphibians.</title>
        <authorList>
            <person name="Cuomo C.A."/>
            <person name="Farrer R.A."/>
            <person name="James T."/>
            <person name="Longcore J."/>
            <person name="Birren B."/>
        </authorList>
    </citation>
    <scope>NUCLEOTIDE SEQUENCE [LARGE SCALE GENOMIC DNA]</scope>
    <source>
        <strain evidence="7 8">JEL423</strain>
    </source>
</reference>
<evidence type="ECO:0000256" key="1">
    <source>
        <dbReference type="ARBA" id="ARBA00004141"/>
    </source>
</evidence>
<feature type="transmembrane region" description="Helical" evidence="6">
    <location>
        <begin position="6"/>
        <end position="21"/>
    </location>
</feature>
<evidence type="ECO:0000313" key="8">
    <source>
        <dbReference type="Proteomes" id="UP000077115"/>
    </source>
</evidence>
<dbReference type="GO" id="GO:0015095">
    <property type="term" value="F:magnesium ion transmembrane transporter activity"/>
    <property type="evidence" value="ECO:0007669"/>
    <property type="project" value="InterPro"/>
</dbReference>
<feature type="transmembrane region" description="Helical" evidence="6">
    <location>
        <begin position="33"/>
        <end position="53"/>
    </location>
</feature>
<accession>A0A177WLU8</accession>
<dbReference type="PANTHER" id="PTHR12570">
    <property type="match status" value="1"/>
</dbReference>
<feature type="region of interest" description="Disordered" evidence="5">
    <location>
        <begin position="333"/>
        <end position="408"/>
    </location>
</feature>
<protein>
    <submittedName>
        <fullName evidence="7">Uncharacterized protein</fullName>
    </submittedName>
</protein>
<feature type="region of interest" description="Disordered" evidence="5">
    <location>
        <begin position="168"/>
        <end position="204"/>
    </location>
</feature>